<organism evidence="2 3">
    <name type="scientific">Olea europaea subsp. europaea</name>
    <dbReference type="NCBI Taxonomy" id="158383"/>
    <lineage>
        <taxon>Eukaryota</taxon>
        <taxon>Viridiplantae</taxon>
        <taxon>Streptophyta</taxon>
        <taxon>Embryophyta</taxon>
        <taxon>Tracheophyta</taxon>
        <taxon>Spermatophyta</taxon>
        <taxon>Magnoliopsida</taxon>
        <taxon>eudicotyledons</taxon>
        <taxon>Gunneridae</taxon>
        <taxon>Pentapetalae</taxon>
        <taxon>asterids</taxon>
        <taxon>lamiids</taxon>
        <taxon>Lamiales</taxon>
        <taxon>Oleaceae</taxon>
        <taxon>Oleeae</taxon>
        <taxon>Olea</taxon>
    </lineage>
</organism>
<evidence type="ECO:0000313" key="3">
    <source>
        <dbReference type="Proteomes" id="UP000594638"/>
    </source>
</evidence>
<keyword evidence="1" id="KW-0175">Coiled coil</keyword>
<keyword evidence="3" id="KW-1185">Reference proteome</keyword>
<proteinExistence type="predicted"/>
<gene>
    <name evidence="2" type="ORF">OLEA9_A025430</name>
</gene>
<evidence type="ECO:0000313" key="2">
    <source>
        <dbReference type="EMBL" id="CAA3027895.1"/>
    </source>
</evidence>
<comment type="caution">
    <text evidence="2">The sequence shown here is derived from an EMBL/GenBank/DDBJ whole genome shotgun (WGS) entry which is preliminary data.</text>
</comment>
<accession>A0A8S0V8Y5</accession>
<feature type="coiled-coil region" evidence="1">
    <location>
        <begin position="63"/>
        <end position="90"/>
    </location>
</feature>
<dbReference type="AlphaFoldDB" id="A0A8S0V8Y5"/>
<protein>
    <submittedName>
        <fullName evidence="2">Uncharacterized protein</fullName>
    </submittedName>
</protein>
<dbReference type="EMBL" id="CACTIH010009226">
    <property type="protein sequence ID" value="CAA3027895.1"/>
    <property type="molecule type" value="Genomic_DNA"/>
</dbReference>
<sequence length="189" mass="21682">MFKNIRPPPLLKRQTTIEELLKKPIEVDSIFSMKMVETEEHARGWSRLVGSLTKLLLKCTNGHEEIQRLNKELDQKVVDAKVEAKRLRAKAFIADEVIDAFRVRRVEIELRVGLFTTENEEMKKEVHLCKSEVNAMMKQVAYNEIFWKITESLLHLDFAAVKKEFISAEPSIPTDDAKSSNGEESGAEP</sequence>
<dbReference type="Proteomes" id="UP000594638">
    <property type="component" value="Unassembled WGS sequence"/>
</dbReference>
<evidence type="ECO:0000256" key="1">
    <source>
        <dbReference type="SAM" id="Coils"/>
    </source>
</evidence>
<name>A0A8S0V8Y5_OLEEU</name>
<reference evidence="2 3" key="1">
    <citation type="submission" date="2019-12" db="EMBL/GenBank/DDBJ databases">
        <authorList>
            <person name="Alioto T."/>
            <person name="Alioto T."/>
            <person name="Gomez Garrido J."/>
        </authorList>
    </citation>
    <scope>NUCLEOTIDE SEQUENCE [LARGE SCALE GENOMIC DNA]</scope>
</reference>
<dbReference type="Gramene" id="OE9A025430T1">
    <property type="protein sequence ID" value="OE9A025430C1"/>
    <property type="gene ID" value="OE9A025430"/>
</dbReference>